<evidence type="ECO:0008006" key="3">
    <source>
        <dbReference type="Google" id="ProtNLM"/>
    </source>
</evidence>
<name>A0A3N4JFA6_9PEZI</name>
<accession>A0A3N4JFA6</accession>
<dbReference type="PANTHER" id="PTHR11799:SF30">
    <property type="entry name" value="SERUM PARAOXONASE_ARYLESTERASE 2"/>
    <property type="match status" value="1"/>
</dbReference>
<dbReference type="InterPro" id="IPR011042">
    <property type="entry name" value="6-blade_b-propeller_TolB-like"/>
</dbReference>
<gene>
    <name evidence="1" type="ORF">L873DRAFT_1836559</name>
</gene>
<protein>
    <recommendedName>
        <fullName evidence="3">Calcium-dependent phosphotriesterase</fullName>
    </recommendedName>
</protein>
<evidence type="ECO:0000313" key="2">
    <source>
        <dbReference type="Proteomes" id="UP000276215"/>
    </source>
</evidence>
<dbReference type="OrthoDB" id="5307922at2759"/>
<dbReference type="AlphaFoldDB" id="A0A3N4JFA6"/>
<dbReference type="InterPro" id="IPR051288">
    <property type="entry name" value="Serum_paraoxonase/arylesterase"/>
</dbReference>
<keyword evidence="2" id="KW-1185">Reference proteome</keyword>
<reference evidence="1 2" key="1">
    <citation type="journal article" date="2018" name="Nat. Ecol. Evol.">
        <title>Pezizomycetes genomes reveal the molecular basis of ectomycorrhizal truffle lifestyle.</title>
        <authorList>
            <person name="Murat C."/>
            <person name="Payen T."/>
            <person name="Noel B."/>
            <person name="Kuo A."/>
            <person name="Morin E."/>
            <person name="Chen J."/>
            <person name="Kohler A."/>
            <person name="Krizsan K."/>
            <person name="Balestrini R."/>
            <person name="Da Silva C."/>
            <person name="Montanini B."/>
            <person name="Hainaut M."/>
            <person name="Levati E."/>
            <person name="Barry K.W."/>
            <person name="Belfiori B."/>
            <person name="Cichocki N."/>
            <person name="Clum A."/>
            <person name="Dockter R.B."/>
            <person name="Fauchery L."/>
            <person name="Guy J."/>
            <person name="Iotti M."/>
            <person name="Le Tacon F."/>
            <person name="Lindquist E.A."/>
            <person name="Lipzen A."/>
            <person name="Malagnac F."/>
            <person name="Mello A."/>
            <person name="Molinier V."/>
            <person name="Miyauchi S."/>
            <person name="Poulain J."/>
            <person name="Riccioni C."/>
            <person name="Rubini A."/>
            <person name="Sitrit Y."/>
            <person name="Splivallo R."/>
            <person name="Traeger S."/>
            <person name="Wang M."/>
            <person name="Zifcakova L."/>
            <person name="Wipf D."/>
            <person name="Zambonelli A."/>
            <person name="Paolocci F."/>
            <person name="Nowrousian M."/>
            <person name="Ottonello S."/>
            <person name="Baldrian P."/>
            <person name="Spatafora J.W."/>
            <person name="Henrissat B."/>
            <person name="Nagy L.G."/>
            <person name="Aury J.M."/>
            <person name="Wincker P."/>
            <person name="Grigoriev I.V."/>
            <person name="Bonfante P."/>
            <person name="Martin F.M."/>
        </authorList>
    </citation>
    <scope>NUCLEOTIDE SEQUENCE [LARGE SCALE GENOMIC DNA]</scope>
    <source>
        <strain evidence="1 2">120613-1</strain>
    </source>
</reference>
<proteinExistence type="predicted"/>
<dbReference type="EMBL" id="ML120409">
    <property type="protein sequence ID" value="RPA96946.1"/>
    <property type="molecule type" value="Genomic_DNA"/>
</dbReference>
<organism evidence="1 2">
    <name type="scientific">Choiromyces venosus 120613-1</name>
    <dbReference type="NCBI Taxonomy" id="1336337"/>
    <lineage>
        <taxon>Eukaryota</taxon>
        <taxon>Fungi</taxon>
        <taxon>Dikarya</taxon>
        <taxon>Ascomycota</taxon>
        <taxon>Pezizomycotina</taxon>
        <taxon>Pezizomycetes</taxon>
        <taxon>Pezizales</taxon>
        <taxon>Tuberaceae</taxon>
        <taxon>Choiromyces</taxon>
    </lineage>
</organism>
<dbReference type="Gene3D" id="2.120.10.30">
    <property type="entry name" value="TolB, C-terminal domain"/>
    <property type="match status" value="1"/>
</dbReference>
<dbReference type="Proteomes" id="UP000276215">
    <property type="component" value="Unassembled WGS sequence"/>
</dbReference>
<dbReference type="SUPFAM" id="SSF63829">
    <property type="entry name" value="Calcium-dependent phosphotriesterase"/>
    <property type="match status" value="1"/>
</dbReference>
<dbReference type="PANTHER" id="PTHR11799">
    <property type="entry name" value="PARAOXONASE"/>
    <property type="match status" value="1"/>
</dbReference>
<evidence type="ECO:0000313" key="1">
    <source>
        <dbReference type="EMBL" id="RPA96946.1"/>
    </source>
</evidence>
<sequence length="434" mass="47064">MASYKLKLAAILLTSTAYLYKSITQRTPLYFLSPPPPLPASISSTCTTHFPSILQNCEDFAILPNTTVLFLSCDRSRREWYHAFSAFPPGVDKGEVFMWDYSQPKVAPTLLSRAESLGADFHPLGLSAVPTKGGEGGGVRLFVTNQAKKEARVEVIDVDLKTKSARHKRSLKDAKIFSPNGIVGVDEDSFFITNDGFFSRRWSTALLFEVIFGAPGGQVVHVHIPPSASSASGGKDSVLAYSVAWISLANGLALDRVKQKLYVASSTHGIYTYSIPDMAHAFHAIPESFHRTPFSADNLHLGPTGRLFVSGISSLSAFATSMLAEGKVGPPAWTAELLPAVDKSDRREVALRGLDPANSPLRKEEWVWRSIYMDDGKFFGGVSTGGVVDVQGTFVGVSVVGKGVLVCKKVLERPGVLVKKVEKGEGEEKVKEEL</sequence>